<organism evidence="2 3">
    <name type="scientific">Dactylosporangium cerinum</name>
    <dbReference type="NCBI Taxonomy" id="1434730"/>
    <lineage>
        <taxon>Bacteria</taxon>
        <taxon>Bacillati</taxon>
        <taxon>Actinomycetota</taxon>
        <taxon>Actinomycetes</taxon>
        <taxon>Micromonosporales</taxon>
        <taxon>Micromonosporaceae</taxon>
        <taxon>Dactylosporangium</taxon>
    </lineage>
</organism>
<feature type="transmembrane region" description="Helical" evidence="1">
    <location>
        <begin position="103"/>
        <end position="121"/>
    </location>
</feature>
<comment type="caution">
    <text evidence="2">The sequence shown here is derived from an EMBL/GenBank/DDBJ whole genome shotgun (WGS) entry which is preliminary data.</text>
</comment>
<keyword evidence="1" id="KW-0472">Membrane</keyword>
<feature type="transmembrane region" description="Helical" evidence="1">
    <location>
        <begin position="309"/>
        <end position="329"/>
    </location>
</feature>
<dbReference type="Proteomes" id="UP001595912">
    <property type="component" value="Unassembled WGS sequence"/>
</dbReference>
<feature type="transmembrane region" description="Helical" evidence="1">
    <location>
        <begin position="141"/>
        <end position="162"/>
    </location>
</feature>
<feature type="transmembrane region" description="Helical" evidence="1">
    <location>
        <begin position="469"/>
        <end position="491"/>
    </location>
</feature>
<feature type="transmembrane region" description="Helical" evidence="1">
    <location>
        <begin position="570"/>
        <end position="588"/>
    </location>
</feature>
<proteinExistence type="predicted"/>
<feature type="transmembrane region" description="Helical" evidence="1">
    <location>
        <begin position="433"/>
        <end position="457"/>
    </location>
</feature>
<keyword evidence="1" id="KW-1133">Transmembrane helix</keyword>
<reference evidence="3" key="1">
    <citation type="journal article" date="2019" name="Int. J. Syst. Evol. Microbiol.">
        <title>The Global Catalogue of Microorganisms (GCM) 10K type strain sequencing project: providing services to taxonomists for standard genome sequencing and annotation.</title>
        <authorList>
            <consortium name="The Broad Institute Genomics Platform"/>
            <consortium name="The Broad Institute Genome Sequencing Center for Infectious Disease"/>
            <person name="Wu L."/>
            <person name="Ma J."/>
        </authorList>
    </citation>
    <scope>NUCLEOTIDE SEQUENCE [LARGE SCALE GENOMIC DNA]</scope>
    <source>
        <strain evidence="3">CGMCC 4.7152</strain>
    </source>
</reference>
<evidence type="ECO:0000256" key="1">
    <source>
        <dbReference type="SAM" id="Phobius"/>
    </source>
</evidence>
<feature type="transmembrane region" description="Helical" evidence="1">
    <location>
        <begin position="229"/>
        <end position="249"/>
    </location>
</feature>
<keyword evidence="3" id="KW-1185">Reference proteome</keyword>
<feature type="transmembrane region" description="Helical" evidence="1">
    <location>
        <begin position="23"/>
        <end position="42"/>
    </location>
</feature>
<sequence length="783" mass="84480">MTVEQPTSAAPASATARWTPPAWAPPAALGVVVLIGLAYYGVPVLTTAIFTGYLALGIVLPGLLLWRAVRGRPGWLVEDVAAGLAVGYSCEVMAYIGARAIGLPLLVAAWPIATIATFLLVPGLRRHWRRTDREDEKTPFWFSAILSGSALVLFFWSAVRFFRTHDVAGRAMLSPDGDSPFHLALVGEAKHHLPLVSPWLPEQPVLYHWFVYAEMASTSWITGIEPQVLLVRLSPLPMVFGFLLLMAVLGKRLTGTWWAGAAAAVTTYFVLTPTPYQWRLDGWFAAFGTNAYEDGSSLRAQMWTSPTQTFGAILFAALALVLVDVLTGANRRHWFLVVLLTAAVTGGKATFLPMLLAGLLLVVAVRLLTRRRVRPAVLIAVGIAFAGLAFAQFVLFGGAAQGLAIDPLHFARISGAPYTATFALPGHGSTGRLILVTLITFACWACIWPGVLGLAGLARRRRPDLKISADPVVLMLGIGLSGIGALLVFGHEGGAEGWFMVSGRPYLSLAAVVGLAMITPAGVPNRRMLTWVYGAILTGAAILIVVREFTPKWTPLPARTGGVAPTAVHLVWPYLAVLALLGVAAWFVRRSSFPAKGTACASLLAGVCLVTALLHLFDTSREAGHTGWRGVQQYAPFIPDGTPEAGRWLRDHSDPGDLVATNAHCLSATGAPQGECDNRHFAFSAYSERRFLIEGWGFTNRTHQVAAETGINAVYAPYWDPQLLADNDAAFSAPSAQTIGKLRDQYRVRWLFVDEARDTPASTLGDFAQLRHRSGQIAVYEIR</sequence>
<feature type="transmembrane region" description="Helical" evidence="1">
    <location>
        <begin position="255"/>
        <end position="271"/>
    </location>
</feature>
<feature type="transmembrane region" description="Helical" evidence="1">
    <location>
        <begin position="530"/>
        <end position="550"/>
    </location>
</feature>
<protein>
    <submittedName>
        <fullName evidence="2">Uncharacterized protein</fullName>
    </submittedName>
</protein>
<feature type="transmembrane region" description="Helical" evidence="1">
    <location>
        <begin position="376"/>
        <end position="400"/>
    </location>
</feature>
<keyword evidence="1" id="KW-0812">Transmembrane</keyword>
<accession>A0ABV9VLE3</accession>
<dbReference type="RefSeq" id="WP_380112735.1">
    <property type="nucleotide sequence ID" value="NZ_JBHSIU010000004.1"/>
</dbReference>
<feature type="transmembrane region" description="Helical" evidence="1">
    <location>
        <begin position="600"/>
        <end position="617"/>
    </location>
</feature>
<feature type="transmembrane region" description="Helical" evidence="1">
    <location>
        <begin position="503"/>
        <end position="523"/>
    </location>
</feature>
<feature type="transmembrane region" description="Helical" evidence="1">
    <location>
        <begin position="49"/>
        <end position="69"/>
    </location>
</feature>
<evidence type="ECO:0000313" key="2">
    <source>
        <dbReference type="EMBL" id="MFC4996514.1"/>
    </source>
</evidence>
<evidence type="ECO:0000313" key="3">
    <source>
        <dbReference type="Proteomes" id="UP001595912"/>
    </source>
</evidence>
<dbReference type="EMBL" id="JBHSIU010000004">
    <property type="protein sequence ID" value="MFC4996514.1"/>
    <property type="molecule type" value="Genomic_DNA"/>
</dbReference>
<feature type="transmembrane region" description="Helical" evidence="1">
    <location>
        <begin position="349"/>
        <end position="369"/>
    </location>
</feature>
<name>A0ABV9VLE3_9ACTN</name>
<gene>
    <name evidence="2" type="ORF">ACFPIJ_01590</name>
</gene>